<comment type="catalytic activity">
    <reaction evidence="15">
        <text>K(+)(in) + H(+)(out) = K(+)(out) + H(+)(in)</text>
        <dbReference type="Rhea" id="RHEA:29467"/>
        <dbReference type="ChEBI" id="CHEBI:15378"/>
        <dbReference type="ChEBI" id="CHEBI:29103"/>
    </reaction>
</comment>
<evidence type="ECO:0000256" key="13">
    <source>
        <dbReference type="ARBA" id="ARBA00034214"/>
    </source>
</evidence>
<evidence type="ECO:0000256" key="17">
    <source>
        <dbReference type="SAM" id="Coils"/>
    </source>
</evidence>
<keyword evidence="9 18" id="KW-1133">Transmembrane helix</keyword>
<feature type="non-terminal residue" evidence="21">
    <location>
        <position position="1"/>
    </location>
</feature>
<accession>A0A8S9E7B4</accession>
<dbReference type="GO" id="GO:0005743">
    <property type="term" value="C:mitochondrial inner membrane"/>
    <property type="evidence" value="ECO:0007669"/>
    <property type="project" value="UniProtKB-SubCell"/>
</dbReference>
<feature type="transmembrane region" description="Helical" evidence="18">
    <location>
        <begin position="160"/>
        <end position="183"/>
    </location>
</feature>
<keyword evidence="7" id="KW-0999">Mitochondrion inner membrane</keyword>
<keyword evidence="8" id="KW-0630">Potassium</keyword>
<evidence type="ECO:0000256" key="8">
    <source>
        <dbReference type="ARBA" id="ARBA00022958"/>
    </source>
</evidence>
<evidence type="ECO:0000256" key="15">
    <source>
        <dbReference type="ARBA" id="ARBA00047912"/>
    </source>
</evidence>
<evidence type="ECO:0000256" key="5">
    <source>
        <dbReference type="ARBA" id="ARBA00022538"/>
    </source>
</evidence>
<comment type="caution">
    <text evidence="21">The sequence shown here is derived from an EMBL/GenBank/DDBJ whole genome shotgun (WGS) entry which is preliminary data.</text>
</comment>
<evidence type="ECO:0000256" key="11">
    <source>
        <dbReference type="ARBA" id="ARBA00023136"/>
    </source>
</evidence>
<reference evidence="21" key="1">
    <citation type="journal article" date="2019" name="Gigascience">
        <title>High-coverage genomes to elucidate the evolution of penguins.</title>
        <authorList>
            <person name="Pan H."/>
            <person name="Cole T.L."/>
            <person name="Bi X."/>
            <person name="Fang M."/>
            <person name="Zhou C."/>
            <person name="Yang Z."/>
            <person name="Ksepka D.T."/>
            <person name="Hart T."/>
            <person name="Bouzat J.L."/>
            <person name="Argilla L.S."/>
            <person name="Bertelsen M.F."/>
            <person name="Boersma P.D."/>
            <person name="Bost C.A."/>
            <person name="Cherel Y."/>
            <person name="Dann P."/>
            <person name="Fiddaman S.R."/>
            <person name="Howard P."/>
            <person name="Labuschagne K."/>
            <person name="Mattern T."/>
            <person name="Miller G."/>
            <person name="Parker P."/>
            <person name="Phillips R.A."/>
            <person name="Quillfeldt P."/>
            <person name="Ryan P.G."/>
            <person name="Taylor H."/>
            <person name="Thompson D.R."/>
            <person name="Young M.J."/>
            <person name="Ellegaard M.R."/>
            <person name="Gilbert M.T.P."/>
            <person name="Sinding M.S."/>
            <person name="Pacheco G."/>
            <person name="Shepherd L.D."/>
            <person name="Tennyson A.J.D."/>
            <person name="Grosser S."/>
            <person name="Kay E."/>
            <person name="Nupen L.J."/>
            <person name="Ellenberg U."/>
            <person name="Houston D.M."/>
            <person name="Reeve A.H."/>
            <person name="Johnson K."/>
            <person name="Masello J.F."/>
            <person name="Stracke T."/>
            <person name="McKinlay B."/>
            <person name="Borboroglu P.G."/>
            <person name="Zhang D.X."/>
            <person name="Zhang G."/>
        </authorList>
    </citation>
    <scope>NUCLEOTIDE SEQUENCE</scope>
    <source>
        <strain evidence="21">10/9/18-1</strain>
    </source>
</reference>
<dbReference type="InterPro" id="IPR033122">
    <property type="entry name" value="LETM1-like_RBD"/>
</dbReference>
<keyword evidence="17" id="KW-0175">Coiled coil</keyword>
<feature type="non-terminal residue" evidence="21">
    <location>
        <position position="714"/>
    </location>
</feature>
<dbReference type="InterPro" id="IPR044202">
    <property type="entry name" value="LETM1/MDM38-like"/>
</dbReference>
<dbReference type="PANTHER" id="PTHR14009:SF8">
    <property type="entry name" value="MITOCHONDRIAL PROTON_CALCIUM EXCHANGER PROTEIN"/>
    <property type="match status" value="1"/>
</dbReference>
<dbReference type="PROSITE" id="PS51758">
    <property type="entry name" value="LETM1_RBD"/>
    <property type="match status" value="1"/>
</dbReference>
<comment type="similarity">
    <text evidence="2">Belongs to the LETM1 family.</text>
</comment>
<keyword evidence="4" id="KW-0050">Antiport</keyword>
<dbReference type="GO" id="GO:0030003">
    <property type="term" value="P:intracellular monoatomic cation homeostasis"/>
    <property type="evidence" value="ECO:0007669"/>
    <property type="project" value="TreeGrafter"/>
</dbReference>
<dbReference type="Gene3D" id="1.10.238.10">
    <property type="entry name" value="EF-hand"/>
    <property type="match status" value="1"/>
</dbReference>
<keyword evidence="11 18" id="KW-0472">Membrane</keyword>
<gene>
    <name evidence="21" type="primary">LETM1_1</name>
    <name evidence="21" type="ORF">FQV18_0003359</name>
</gene>
<evidence type="ECO:0000256" key="10">
    <source>
        <dbReference type="ARBA" id="ARBA00023128"/>
    </source>
</evidence>
<dbReference type="InterPro" id="IPR011992">
    <property type="entry name" value="EF-hand-dom_pair"/>
</dbReference>
<sequence length="714" mass="81720">TVHFKYCTSVPSVYAYSKKGRYCCWTKGSEQIYFTLTSSSGSWTPLATMGVLGPQYFPVRWWHSSRPLQDDSIVEKSLKSLKDKNKKLEEGGPVYSPTEVEVVKKSIGQKIVDELKHYYHGFRLLWIDTKIAARMLWRILHGNTLSRRERRQFLRICADLFRLVPFLVFLVVPFMEFLLPVALKLFPNMLPSTFETKSKKEERLKKELRVKLELAKFLQDTIEEMALKNKAAKGNVTKDFSTFFQKIRETGERPSNEEILRFSKLFEDELTLDNLTRPQLVALCKLLELQSIGTNNFLRFQLTMRLRSIKADDKLIAEEGVDSLTVKELQAACRARGMRALGVTEERLKEQLKQWLDLHLNQEIPTSLLILSRAMYLPDTLSPADQLKTTLQTLPESVAREAQVKVAEVEGEKVDNKARLEATLQEEEAIRKENEEKEMERLSEAAEKAKETLQVAAMQEVESAVDLEAAALQVKKSQMAMDAEPELARADMAMHSETLKDTAPVLEGIKVIWITRRATRLVKGLENKSSEEQLKKLGLFSLEKRRLRGDLLALCNNLKGGCSEVGVGLFSQVTSDRTRGNGLKLRQGWFRLDIRKTFFTERDVKHWKRLPREVVESPSLENLISIAELINAMKQIQKIPEEKLTRIAEALDENKDGKIDIDNVVKVVELIDKEDIDIGTSQVAEIMALLQKEEKLEEKEKAKEKHDKEAAEAK</sequence>
<evidence type="ECO:0000256" key="7">
    <source>
        <dbReference type="ARBA" id="ARBA00022792"/>
    </source>
</evidence>
<evidence type="ECO:0000256" key="18">
    <source>
        <dbReference type="SAM" id="Phobius"/>
    </source>
</evidence>
<dbReference type="EMBL" id="VULB01014735">
    <property type="protein sequence ID" value="KAF1471106.1"/>
    <property type="molecule type" value="Genomic_DNA"/>
</dbReference>
<name>A0A8S9E7B4_EUDMI</name>
<dbReference type="GO" id="GO:0043022">
    <property type="term" value="F:ribosome binding"/>
    <property type="evidence" value="ECO:0007669"/>
    <property type="project" value="InterPro"/>
</dbReference>
<evidence type="ECO:0000256" key="14">
    <source>
        <dbReference type="ARBA" id="ARBA00035046"/>
    </source>
</evidence>
<dbReference type="PANTHER" id="PTHR14009">
    <property type="entry name" value="LEUCINE ZIPPER-EF-HAND CONTAINING TRANSMEMBRANE PROTEIN"/>
    <property type="match status" value="1"/>
</dbReference>
<feature type="coiled-coil region" evidence="17">
    <location>
        <begin position="686"/>
        <end position="714"/>
    </location>
</feature>
<feature type="coiled-coil region" evidence="17">
    <location>
        <begin position="417"/>
        <end position="459"/>
    </location>
</feature>
<protein>
    <recommendedName>
        <fullName evidence="3">Mitochondrial proton/calcium exchanger protein</fullName>
    </recommendedName>
    <alternativeName>
        <fullName evidence="14">Electroneutral mitochondrial K(+)/H(+)exchanger</fullName>
    </alternativeName>
    <alternativeName>
        <fullName evidence="12">Leucine zipper-EF-hand-containing transmembrane protein 1</fullName>
    </alternativeName>
</protein>
<evidence type="ECO:0000256" key="2">
    <source>
        <dbReference type="ARBA" id="ARBA00009584"/>
    </source>
</evidence>
<organism evidence="21 22">
    <name type="scientific">Eudyptula minor novaehollandiae</name>
    <name type="common">Australian little penguin</name>
    <dbReference type="NCBI Taxonomy" id="2052820"/>
    <lineage>
        <taxon>Eukaryota</taxon>
        <taxon>Metazoa</taxon>
        <taxon>Chordata</taxon>
        <taxon>Craniata</taxon>
        <taxon>Vertebrata</taxon>
        <taxon>Euteleostomi</taxon>
        <taxon>Archelosauria</taxon>
        <taxon>Archosauria</taxon>
        <taxon>Dinosauria</taxon>
        <taxon>Saurischia</taxon>
        <taxon>Theropoda</taxon>
        <taxon>Coelurosauria</taxon>
        <taxon>Aves</taxon>
        <taxon>Neognathae</taxon>
        <taxon>Neoaves</taxon>
        <taxon>Aequornithes</taxon>
        <taxon>Sphenisciformes</taxon>
        <taxon>Spheniscidae</taxon>
        <taxon>Eudyptula</taxon>
    </lineage>
</organism>
<keyword evidence="6 18" id="KW-0812">Transmembrane</keyword>
<dbReference type="AlphaFoldDB" id="A0A8S9E7B4"/>
<dbReference type="GO" id="GO:0006813">
    <property type="term" value="P:potassium ion transport"/>
    <property type="evidence" value="ECO:0007669"/>
    <property type="project" value="UniProtKB-KW"/>
</dbReference>
<dbReference type="SUPFAM" id="SSF47473">
    <property type="entry name" value="EF-hand"/>
    <property type="match status" value="1"/>
</dbReference>
<comment type="subcellular location">
    <subcellularLocation>
        <location evidence="1">Mitochondrion inner membrane</location>
        <topology evidence="1">Single-pass membrane protein</topology>
    </subcellularLocation>
</comment>
<keyword evidence="10 16" id="KW-0496">Mitochondrion</keyword>
<dbReference type="GO" id="GO:0015297">
    <property type="term" value="F:antiporter activity"/>
    <property type="evidence" value="ECO:0007669"/>
    <property type="project" value="UniProtKB-KW"/>
</dbReference>
<evidence type="ECO:0000256" key="6">
    <source>
        <dbReference type="ARBA" id="ARBA00022692"/>
    </source>
</evidence>
<evidence type="ECO:0000256" key="1">
    <source>
        <dbReference type="ARBA" id="ARBA00004434"/>
    </source>
</evidence>
<evidence type="ECO:0000313" key="21">
    <source>
        <dbReference type="EMBL" id="KAF1471106.1"/>
    </source>
</evidence>
<dbReference type="InterPro" id="IPR002048">
    <property type="entry name" value="EF_hand_dom"/>
</dbReference>
<evidence type="ECO:0000256" key="12">
    <source>
        <dbReference type="ARBA" id="ARBA00031360"/>
    </source>
</evidence>
<dbReference type="GO" id="GO:0005509">
    <property type="term" value="F:calcium ion binding"/>
    <property type="evidence" value="ECO:0007669"/>
    <property type="project" value="InterPro"/>
</dbReference>
<keyword evidence="5" id="KW-0633">Potassium transport</keyword>
<dbReference type="Pfam" id="PF07766">
    <property type="entry name" value="LETM1_RBD"/>
    <property type="match status" value="1"/>
</dbReference>
<dbReference type="Proteomes" id="UP000818537">
    <property type="component" value="Unassembled WGS sequence"/>
</dbReference>
<comment type="catalytic activity">
    <reaction evidence="13">
        <text>Ca(2+)(in) + 2 H(+)(out) = Ca(2+)(out) + 2 H(+)(in)</text>
        <dbReference type="Rhea" id="RHEA:72199"/>
        <dbReference type="ChEBI" id="CHEBI:15378"/>
        <dbReference type="ChEBI" id="CHEBI:29108"/>
    </reaction>
</comment>
<evidence type="ECO:0000256" key="9">
    <source>
        <dbReference type="ARBA" id="ARBA00022989"/>
    </source>
</evidence>
<keyword evidence="5" id="KW-0406">Ion transport</keyword>
<evidence type="ECO:0000256" key="4">
    <source>
        <dbReference type="ARBA" id="ARBA00022449"/>
    </source>
</evidence>
<proteinExistence type="inferred from homology"/>
<evidence type="ECO:0000313" key="22">
    <source>
        <dbReference type="Proteomes" id="UP000818537"/>
    </source>
</evidence>
<evidence type="ECO:0000256" key="3">
    <source>
        <dbReference type="ARBA" id="ARBA00020557"/>
    </source>
</evidence>
<feature type="domain" description="Letm1 RBD" evidence="20">
    <location>
        <begin position="206"/>
        <end position="511"/>
    </location>
</feature>
<evidence type="ECO:0000256" key="16">
    <source>
        <dbReference type="PROSITE-ProRule" id="PRU01094"/>
    </source>
</evidence>
<evidence type="ECO:0000259" key="20">
    <source>
        <dbReference type="PROSITE" id="PS51758"/>
    </source>
</evidence>
<keyword evidence="4" id="KW-0813">Transport</keyword>
<dbReference type="PROSITE" id="PS50222">
    <property type="entry name" value="EF_HAND_2"/>
    <property type="match status" value="1"/>
</dbReference>
<feature type="domain" description="EF-hand" evidence="19">
    <location>
        <begin position="639"/>
        <end position="674"/>
    </location>
</feature>
<evidence type="ECO:0000259" key="19">
    <source>
        <dbReference type="PROSITE" id="PS50222"/>
    </source>
</evidence>
<dbReference type="GO" id="GO:0006816">
    <property type="term" value="P:calcium ion transport"/>
    <property type="evidence" value="ECO:0007669"/>
    <property type="project" value="UniProtKB-KW"/>
</dbReference>